<evidence type="ECO:0000313" key="2">
    <source>
        <dbReference type="EMBL" id="MBA0754448.1"/>
    </source>
</evidence>
<evidence type="ECO:0000256" key="1">
    <source>
        <dbReference type="SAM" id="MobiDB-lite"/>
    </source>
</evidence>
<dbReference type="PANTHER" id="PTHR33443:SF35">
    <property type="entry name" value="VQ DOMAIN-CONTAINING PROTEIN"/>
    <property type="match status" value="1"/>
</dbReference>
<feature type="region of interest" description="Disordered" evidence="1">
    <location>
        <begin position="1"/>
        <end position="20"/>
    </location>
</feature>
<comment type="caution">
    <text evidence="2">The sequence shown here is derived from an EMBL/GenBank/DDBJ whole genome shotgun (WGS) entry which is preliminary data.</text>
</comment>
<gene>
    <name evidence="2" type="ORF">Gogos_000102</name>
</gene>
<dbReference type="EMBL" id="JABEZY010261774">
    <property type="protein sequence ID" value="MBA0754448.1"/>
    <property type="molecule type" value="Genomic_DNA"/>
</dbReference>
<protein>
    <submittedName>
        <fullName evidence="2">Uncharacterized protein</fullName>
    </submittedName>
</protein>
<dbReference type="InterPro" id="IPR053234">
    <property type="entry name" value="RPM1_Interactor"/>
</dbReference>
<keyword evidence="3" id="KW-1185">Reference proteome</keyword>
<dbReference type="OrthoDB" id="266020at2759"/>
<dbReference type="AlphaFoldDB" id="A0A7J9D1G8"/>
<sequence>SSPIVFDISSDDDEATLAWEEPKGDDYDWLSEVLEAVDKGFDDLDEVVVVGEVNPTKKSKSSNSVARKVVDEDDGDCVVLEGDPDKALSDVNDPQQDSDECLIVGQKGQFQLVEAPTLWVNQCVVLLTGMHKVVPLCALRLRQFKGSSAYSGTCALDNIGLEKNETWRLAVFPQGGCYTVEL</sequence>
<dbReference type="PANTHER" id="PTHR33443">
    <property type="entry name" value="ZGC:112980"/>
    <property type="match status" value="1"/>
</dbReference>
<accession>A0A7J9D1G8</accession>
<feature type="non-terminal residue" evidence="2">
    <location>
        <position position="182"/>
    </location>
</feature>
<reference evidence="2 3" key="1">
    <citation type="journal article" date="2019" name="Genome Biol. Evol.">
        <title>Insights into the evolution of the New World diploid cottons (Gossypium, subgenus Houzingenia) based on genome sequencing.</title>
        <authorList>
            <person name="Grover C.E."/>
            <person name="Arick M.A. 2nd"/>
            <person name="Thrash A."/>
            <person name="Conover J.L."/>
            <person name="Sanders W.S."/>
            <person name="Peterson D.G."/>
            <person name="Frelichowski J.E."/>
            <person name="Scheffler J.A."/>
            <person name="Scheffler B.E."/>
            <person name="Wendel J.F."/>
        </authorList>
    </citation>
    <scope>NUCLEOTIDE SEQUENCE [LARGE SCALE GENOMIC DNA]</scope>
    <source>
        <strain evidence="2">5</strain>
        <tissue evidence="2">Leaf</tissue>
    </source>
</reference>
<evidence type="ECO:0000313" key="3">
    <source>
        <dbReference type="Proteomes" id="UP000593579"/>
    </source>
</evidence>
<organism evidence="2 3">
    <name type="scientific">Gossypium gossypioides</name>
    <name type="common">Mexican cotton</name>
    <name type="synonym">Selera gossypioides</name>
    <dbReference type="NCBI Taxonomy" id="34282"/>
    <lineage>
        <taxon>Eukaryota</taxon>
        <taxon>Viridiplantae</taxon>
        <taxon>Streptophyta</taxon>
        <taxon>Embryophyta</taxon>
        <taxon>Tracheophyta</taxon>
        <taxon>Spermatophyta</taxon>
        <taxon>Magnoliopsida</taxon>
        <taxon>eudicotyledons</taxon>
        <taxon>Gunneridae</taxon>
        <taxon>Pentapetalae</taxon>
        <taxon>rosids</taxon>
        <taxon>malvids</taxon>
        <taxon>Malvales</taxon>
        <taxon>Malvaceae</taxon>
        <taxon>Malvoideae</taxon>
        <taxon>Gossypium</taxon>
    </lineage>
</organism>
<proteinExistence type="predicted"/>
<name>A0A7J9D1G8_GOSGO</name>
<dbReference type="Proteomes" id="UP000593579">
    <property type="component" value="Unassembled WGS sequence"/>
</dbReference>